<dbReference type="GeneID" id="40327861"/>
<dbReference type="GO" id="GO:0007031">
    <property type="term" value="P:peroxisome organization"/>
    <property type="evidence" value="ECO:0007669"/>
    <property type="project" value="InterPro"/>
</dbReference>
<feature type="transmembrane region" description="Helical" evidence="1">
    <location>
        <begin position="20"/>
        <end position="36"/>
    </location>
</feature>
<dbReference type="PANTHER" id="PTHR34126">
    <property type="entry name" value="PEROXISOME BIOGENESIS PROTEIN 22"/>
    <property type="match status" value="1"/>
</dbReference>
<accession>A0A422NM43</accession>
<keyword evidence="1" id="KW-0472">Membrane</keyword>
<name>A0A422NM43_TRYRA</name>
<dbReference type="VEuPathDB" id="TriTrypDB:TRSC58_05717"/>
<dbReference type="InterPro" id="IPR037485">
    <property type="entry name" value="PEX22"/>
</dbReference>
<sequence>MARKPVLEVLWQSTTTSNVWLVFAMTVGAVSLYVFLMKKPPGGGRCGSPAVPSVKDDKSSLLKRMQQRQFKGHRLCVAWEVLTDHGQWREHARETLMALALDMEVYVMCRIKCKEDKKAILAMLWEMPGLMRHRILFCETAKGYESFCRQIKPAVVVTHNEEQASFLSAVLPNVVLVGAKVPETAVTCISSIHELLQECAA</sequence>
<gene>
    <name evidence="2" type="ORF">TraAM80_03928</name>
</gene>
<dbReference type="OrthoDB" id="77656at2759"/>
<protein>
    <recommendedName>
        <fullName evidence="4">Peroxisome assembly protein 22</fullName>
    </recommendedName>
</protein>
<organism evidence="2 3">
    <name type="scientific">Trypanosoma rangeli</name>
    <dbReference type="NCBI Taxonomy" id="5698"/>
    <lineage>
        <taxon>Eukaryota</taxon>
        <taxon>Discoba</taxon>
        <taxon>Euglenozoa</taxon>
        <taxon>Kinetoplastea</taxon>
        <taxon>Metakinetoplastina</taxon>
        <taxon>Trypanosomatida</taxon>
        <taxon>Trypanosomatidae</taxon>
        <taxon>Trypanosoma</taxon>
        <taxon>Herpetosoma</taxon>
    </lineage>
</organism>
<evidence type="ECO:0000313" key="2">
    <source>
        <dbReference type="EMBL" id="RNF06474.1"/>
    </source>
</evidence>
<evidence type="ECO:0008006" key="4">
    <source>
        <dbReference type="Google" id="ProtNLM"/>
    </source>
</evidence>
<dbReference type="Pfam" id="PF22978">
    <property type="entry name" value="HAD_Pex22"/>
    <property type="match status" value="1"/>
</dbReference>
<evidence type="ECO:0000256" key="1">
    <source>
        <dbReference type="SAM" id="Phobius"/>
    </source>
</evidence>
<dbReference type="Proteomes" id="UP000283634">
    <property type="component" value="Unassembled WGS sequence"/>
</dbReference>
<dbReference type="EMBL" id="MKGL01000108">
    <property type="protein sequence ID" value="RNF06474.1"/>
    <property type="molecule type" value="Genomic_DNA"/>
</dbReference>
<reference evidence="2 3" key="1">
    <citation type="journal article" date="2018" name="BMC Genomics">
        <title>Genomic comparison of Trypanosoma conorhini and Trypanosoma rangeli to Trypanosoma cruzi strains of high and low virulence.</title>
        <authorList>
            <person name="Bradwell K.R."/>
            <person name="Koparde V.N."/>
            <person name="Matveyev A.V."/>
            <person name="Serrano M.G."/>
            <person name="Alves J.M."/>
            <person name="Parikh H."/>
            <person name="Huang B."/>
            <person name="Lee V."/>
            <person name="Espinosa-Alvarez O."/>
            <person name="Ortiz P.A."/>
            <person name="Costa-Martins A.G."/>
            <person name="Teixeira M.M."/>
            <person name="Buck G.A."/>
        </authorList>
    </citation>
    <scope>NUCLEOTIDE SEQUENCE [LARGE SCALE GENOMIC DNA]</scope>
    <source>
        <strain evidence="2 3">AM80</strain>
    </source>
</reference>
<dbReference type="OMA" id="KVCIAWE"/>
<dbReference type="AlphaFoldDB" id="A0A422NM43"/>
<keyword evidence="3" id="KW-1185">Reference proteome</keyword>
<keyword evidence="1" id="KW-0812">Transmembrane</keyword>
<dbReference type="PANTHER" id="PTHR34126:SF1">
    <property type="entry name" value="PEROXISOME BIOGENESIS PROTEIN 22"/>
    <property type="match status" value="1"/>
</dbReference>
<evidence type="ECO:0000313" key="3">
    <source>
        <dbReference type="Proteomes" id="UP000283634"/>
    </source>
</evidence>
<keyword evidence="1" id="KW-1133">Transmembrane helix</keyword>
<proteinExistence type="predicted"/>
<comment type="caution">
    <text evidence="2">The sequence shown here is derived from an EMBL/GenBank/DDBJ whole genome shotgun (WGS) entry which is preliminary data.</text>
</comment>
<dbReference type="RefSeq" id="XP_029239283.1">
    <property type="nucleotide sequence ID" value="XM_029380878.1"/>
</dbReference>